<feature type="coiled-coil region" evidence="4">
    <location>
        <begin position="286"/>
        <end position="327"/>
    </location>
</feature>
<evidence type="ECO:0000256" key="3">
    <source>
        <dbReference type="ARBA" id="ARBA00022741"/>
    </source>
</evidence>
<dbReference type="InterPro" id="IPR005225">
    <property type="entry name" value="Small_GTP-bd"/>
</dbReference>
<dbReference type="EMBL" id="AKHW03000252">
    <property type="protein sequence ID" value="KYO48194.1"/>
    <property type="molecule type" value="Genomic_DNA"/>
</dbReference>
<dbReference type="SMART" id="SM00173">
    <property type="entry name" value="RAS"/>
    <property type="match status" value="1"/>
</dbReference>
<feature type="region of interest" description="Disordered" evidence="5">
    <location>
        <begin position="376"/>
        <end position="442"/>
    </location>
</feature>
<evidence type="ECO:0000256" key="5">
    <source>
        <dbReference type="SAM" id="MobiDB-lite"/>
    </source>
</evidence>
<dbReference type="SMART" id="SM00174">
    <property type="entry name" value="RHO"/>
    <property type="match status" value="1"/>
</dbReference>
<feature type="compositionally biased region" description="Polar residues" evidence="5">
    <location>
        <begin position="384"/>
        <end position="394"/>
    </location>
</feature>
<dbReference type="Gene3D" id="3.40.50.300">
    <property type="entry name" value="P-loop containing nucleotide triphosphate hydrolases"/>
    <property type="match status" value="1"/>
</dbReference>
<dbReference type="AlphaFoldDB" id="A0A151PH16"/>
<dbReference type="STRING" id="8496.A0A151PH16"/>
<dbReference type="GO" id="GO:0003924">
    <property type="term" value="F:GTPase activity"/>
    <property type="evidence" value="ECO:0007669"/>
    <property type="project" value="InterPro"/>
</dbReference>
<dbReference type="SMART" id="SM00175">
    <property type="entry name" value="RAB"/>
    <property type="match status" value="1"/>
</dbReference>
<keyword evidence="4" id="KW-0175">Coiled coil</keyword>
<protein>
    <submittedName>
        <fullName evidence="6">GTP-binding protein REM 1</fullName>
    </submittedName>
</protein>
<organism evidence="6 7">
    <name type="scientific">Alligator mississippiensis</name>
    <name type="common">American alligator</name>
    <dbReference type="NCBI Taxonomy" id="8496"/>
    <lineage>
        <taxon>Eukaryota</taxon>
        <taxon>Metazoa</taxon>
        <taxon>Chordata</taxon>
        <taxon>Craniata</taxon>
        <taxon>Vertebrata</taxon>
        <taxon>Euteleostomi</taxon>
        <taxon>Archelosauria</taxon>
        <taxon>Archosauria</taxon>
        <taxon>Crocodylia</taxon>
        <taxon>Alligatoridae</taxon>
        <taxon>Alligatorinae</taxon>
        <taxon>Alligator</taxon>
    </lineage>
</organism>
<dbReference type="PANTHER" id="PTHR28574:SF1">
    <property type="entry name" value="RIKEN CDNA 6820408C15 GENE"/>
    <property type="match status" value="1"/>
</dbReference>
<dbReference type="InterPro" id="IPR001806">
    <property type="entry name" value="Small_GTPase"/>
</dbReference>
<comment type="similarity">
    <text evidence="1">Belongs to the small GTPase superfamily. RGK family.</text>
</comment>
<dbReference type="Proteomes" id="UP000050525">
    <property type="component" value="Unassembled WGS sequence"/>
</dbReference>
<dbReference type="GO" id="GO:0005525">
    <property type="term" value="F:GTP binding"/>
    <property type="evidence" value="ECO:0007669"/>
    <property type="project" value="InterPro"/>
</dbReference>
<dbReference type="NCBIfam" id="TIGR00231">
    <property type="entry name" value="small_GTP"/>
    <property type="match status" value="1"/>
</dbReference>
<dbReference type="Pfam" id="PF00071">
    <property type="entry name" value="Ras"/>
    <property type="match status" value="1"/>
</dbReference>
<keyword evidence="7" id="KW-1185">Reference proteome</keyword>
<accession>A0A151PH16</accession>
<dbReference type="PANTHER" id="PTHR28574">
    <property type="entry name" value="RIKEN CDNA 6820408C15"/>
    <property type="match status" value="1"/>
</dbReference>
<feature type="coiled-coil region" evidence="4">
    <location>
        <begin position="127"/>
        <end position="254"/>
    </location>
</feature>
<evidence type="ECO:0000256" key="2">
    <source>
        <dbReference type="ARBA" id="ARBA00022553"/>
    </source>
</evidence>
<gene>
    <name evidence="6" type="primary">REM1</name>
    <name evidence="6" type="ORF">Y1Q_0009423</name>
</gene>
<dbReference type="SUPFAM" id="SSF52540">
    <property type="entry name" value="P-loop containing nucleoside triphosphate hydrolases"/>
    <property type="match status" value="1"/>
</dbReference>
<feature type="region of interest" description="Disordered" evidence="5">
    <location>
        <begin position="33"/>
        <end position="89"/>
    </location>
</feature>
<sequence length="674" mass="76269">MAALGLSTLTPKVVKEQEKTDYSKWQRVEAKKKVSLPSIASPDRRKEVSSACSQRGRQPAQFGVRSASPAKSASLRKQRFAPKKTSAKDTELARSLDNIKIFTRLTRSQRTSLDKLKQHGAFLAETNERLVQEVQQAEDSAVKQVRELLQQYEVFGTMVTTLQDSSQHQLGAAAVELHEAEKTMENNLAKLQQELARVNRKVHALQDELGVLRTYMDKEYPAKAIQIDQLLRDIQSLKEEQQDETDELEEMARSVLGGLSKKMQEEQEQIIRAVIEEMLSPYKDGLQQMSANNRVLQKEVQMQKEIIKELQEDIMELQRGIQRLRWDLRDPREVIFADVLLRKPRCLPDEESQTLGSSAPPEEIFRHETTRHCGSRASLVLPSMTLNTQHSSKSPVRRRASTPVPLCHRSRSPPERPEPPSTQPGHARWPQPGDKGLAWRSNWSSDSAGSWESLYRVVLLGDPGVGKTSLVNLFAGVPERDVPEPLGEDTYERTLSVDDEETTLLVMDTWEPAPRAQDEENRSHNCCLQVGNAYIIVYSVTDRGSFESASELRIQLRRTRQSENIPIILVGNKTDLVRRREVSVEEGRACAVVFDCKFIETSAALQHNVAELFEGVVRQLRLRRDGSEAGDQCRATPARQESLTKRARRFLGRLVARKVALKARSKSCHDLAVL</sequence>
<dbReference type="PROSITE" id="PS51419">
    <property type="entry name" value="RAB"/>
    <property type="match status" value="1"/>
</dbReference>
<evidence type="ECO:0000256" key="1">
    <source>
        <dbReference type="ARBA" id="ARBA00008846"/>
    </source>
</evidence>
<dbReference type="Pfam" id="PF15397">
    <property type="entry name" value="DUF4618"/>
    <property type="match status" value="1"/>
</dbReference>
<dbReference type="InterPro" id="IPR027417">
    <property type="entry name" value="P-loop_NTPase"/>
</dbReference>
<comment type="caution">
    <text evidence="6">The sequence shown here is derived from an EMBL/GenBank/DDBJ whole genome shotgun (WGS) entry which is preliminary data.</text>
</comment>
<dbReference type="InterPro" id="IPR029236">
    <property type="entry name" value="DUF4618"/>
</dbReference>
<keyword evidence="2" id="KW-0597">Phosphoprotein</keyword>
<proteinExistence type="inferred from homology"/>
<dbReference type="PRINTS" id="PR00449">
    <property type="entry name" value="RASTRNSFRMNG"/>
</dbReference>
<keyword evidence="3" id="KW-0547">Nucleotide-binding</keyword>
<evidence type="ECO:0000313" key="6">
    <source>
        <dbReference type="EMBL" id="KYO48194.1"/>
    </source>
</evidence>
<evidence type="ECO:0000256" key="4">
    <source>
        <dbReference type="SAM" id="Coils"/>
    </source>
</evidence>
<dbReference type="FunFam" id="3.40.50.300:FF:000311">
    <property type="entry name" value="GTP-binding protein RAD"/>
    <property type="match status" value="1"/>
</dbReference>
<name>A0A151PH16_ALLMI</name>
<dbReference type="eggNOG" id="KOG0395">
    <property type="taxonomic scope" value="Eukaryota"/>
</dbReference>
<evidence type="ECO:0000313" key="7">
    <source>
        <dbReference type="Proteomes" id="UP000050525"/>
    </source>
</evidence>
<reference evidence="6 7" key="1">
    <citation type="journal article" date="2012" name="Genome Biol.">
        <title>Sequencing three crocodilian genomes to illuminate the evolution of archosaurs and amniotes.</title>
        <authorList>
            <person name="St John J.A."/>
            <person name="Braun E.L."/>
            <person name="Isberg S.R."/>
            <person name="Miles L.G."/>
            <person name="Chong A.Y."/>
            <person name="Gongora J."/>
            <person name="Dalzell P."/>
            <person name="Moran C."/>
            <person name="Bed'hom B."/>
            <person name="Abzhanov A."/>
            <person name="Burgess S.C."/>
            <person name="Cooksey A.M."/>
            <person name="Castoe T.A."/>
            <person name="Crawford N.G."/>
            <person name="Densmore L.D."/>
            <person name="Drew J.C."/>
            <person name="Edwards S.V."/>
            <person name="Faircloth B.C."/>
            <person name="Fujita M.K."/>
            <person name="Greenwold M.J."/>
            <person name="Hoffmann F.G."/>
            <person name="Howard J.M."/>
            <person name="Iguchi T."/>
            <person name="Janes D.E."/>
            <person name="Khan S.Y."/>
            <person name="Kohno S."/>
            <person name="de Koning A.J."/>
            <person name="Lance S.L."/>
            <person name="McCarthy F.M."/>
            <person name="McCormack J.E."/>
            <person name="Merchant M.E."/>
            <person name="Peterson D.G."/>
            <person name="Pollock D.D."/>
            <person name="Pourmand N."/>
            <person name="Raney B.J."/>
            <person name="Roessler K.A."/>
            <person name="Sanford J.R."/>
            <person name="Sawyer R.H."/>
            <person name="Schmidt C.J."/>
            <person name="Triplett E.W."/>
            <person name="Tuberville T.D."/>
            <person name="Venegas-Anaya M."/>
            <person name="Howard J.T."/>
            <person name="Jarvis E.D."/>
            <person name="Guillette L.J.Jr."/>
            <person name="Glenn T.C."/>
            <person name="Green R.E."/>
            <person name="Ray D.A."/>
        </authorList>
    </citation>
    <scope>NUCLEOTIDE SEQUENCE [LARGE SCALE GENOMIC DNA]</scope>
    <source>
        <strain evidence="6">KSC_2009_1</strain>
    </source>
</reference>
<dbReference type="PROSITE" id="PS51421">
    <property type="entry name" value="RAS"/>
    <property type="match status" value="1"/>
</dbReference>
<dbReference type="CDD" id="cd04148">
    <property type="entry name" value="RGK"/>
    <property type="match status" value="1"/>
</dbReference>